<sequence>MLVNDPISKKIRSFPHAEIEGPCFVITITSVKTGNTNRAALLECVFTLHHYLLAVSDVEIKHIHMMCPPSITGKSHWALEELISITLLDEIKTKKGGVIYQTKESVYKIGDFDHDHSTQGHVIYSAQKLQSHVPKPSKHHLDLDSLRLIGPID</sequence>
<dbReference type="RefSeq" id="WP_150604291.1">
    <property type="nucleotide sequence ID" value="NZ_CABVHX010000019.1"/>
</dbReference>
<organism evidence="1 2">
    <name type="scientific">Pseudomonas fluorescens</name>
    <dbReference type="NCBI Taxonomy" id="294"/>
    <lineage>
        <taxon>Bacteria</taxon>
        <taxon>Pseudomonadati</taxon>
        <taxon>Pseudomonadota</taxon>
        <taxon>Gammaproteobacteria</taxon>
        <taxon>Pseudomonadales</taxon>
        <taxon>Pseudomonadaceae</taxon>
        <taxon>Pseudomonas</taxon>
    </lineage>
</organism>
<dbReference type="Proteomes" id="UP000325375">
    <property type="component" value="Unassembled WGS sequence"/>
</dbReference>
<name>A0A5E7DYN0_PSEFL</name>
<gene>
    <name evidence="1" type="ORF">PS718_03979</name>
</gene>
<dbReference type="AlphaFoldDB" id="A0A5E7DYN0"/>
<proteinExistence type="predicted"/>
<evidence type="ECO:0000313" key="2">
    <source>
        <dbReference type="Proteomes" id="UP000325375"/>
    </source>
</evidence>
<evidence type="ECO:0000313" key="1">
    <source>
        <dbReference type="EMBL" id="VVO17965.1"/>
    </source>
</evidence>
<dbReference type="EMBL" id="CABVHX010000019">
    <property type="protein sequence ID" value="VVO17965.1"/>
    <property type="molecule type" value="Genomic_DNA"/>
</dbReference>
<accession>A0A5E7DYN0</accession>
<protein>
    <submittedName>
        <fullName evidence="1">Uncharacterized protein</fullName>
    </submittedName>
</protein>
<reference evidence="1 2" key="1">
    <citation type="submission" date="2019-09" db="EMBL/GenBank/DDBJ databases">
        <authorList>
            <person name="Chandra G."/>
            <person name="Truman W A."/>
        </authorList>
    </citation>
    <scope>NUCLEOTIDE SEQUENCE [LARGE SCALE GENOMIC DNA]</scope>
    <source>
        <strain evidence="1">PS718</strain>
    </source>
</reference>